<accession>A0AAP6EH37</accession>
<dbReference type="RefSeq" id="WP_010356388.1">
    <property type="nucleotide sequence ID" value="NZ_CP122369.1"/>
</dbReference>
<dbReference type="Proteomes" id="UP001272987">
    <property type="component" value="Unassembled WGS sequence"/>
</dbReference>
<evidence type="ECO:0000313" key="2">
    <source>
        <dbReference type="EMBL" id="MDX3018033.1"/>
    </source>
</evidence>
<dbReference type="PANTHER" id="PTHR42910:SF1">
    <property type="entry name" value="MAJOR FACILITATOR SUPERFAMILY (MFS) PROFILE DOMAIN-CONTAINING PROTEIN"/>
    <property type="match status" value="1"/>
</dbReference>
<dbReference type="InterPro" id="IPR036259">
    <property type="entry name" value="MFS_trans_sf"/>
</dbReference>
<dbReference type="Proteomes" id="UP001282288">
    <property type="component" value="Unassembled WGS sequence"/>
</dbReference>
<sequence>MALACGVTVANAYFPQAVTPLIARSVNVSDSTATTLTTLTQLGYAVGIFLLVPLGDRLPCRPLVTALLAVTSVALLTAGPAWESGGCRTSGGESGAGAGSRKQELCLLTRDFTASARSCQTCHKSATWTALGAPVRAPSAKAPPRSRQMILPRLSAWCR</sequence>
<evidence type="ECO:0000313" key="3">
    <source>
        <dbReference type="Proteomes" id="UP001272987"/>
    </source>
</evidence>
<dbReference type="EMBL" id="JARAWP010000004">
    <property type="protein sequence ID" value="MDX3018033.1"/>
    <property type="molecule type" value="Genomic_DNA"/>
</dbReference>
<gene>
    <name evidence="1" type="ORF">PV399_19975</name>
    <name evidence="2" type="ORF">PV666_09080</name>
</gene>
<keyword evidence="3" id="KW-1185">Reference proteome</keyword>
<dbReference type="PANTHER" id="PTHR42910">
    <property type="entry name" value="TRANSPORTER SCO4007-RELATED"/>
    <property type="match status" value="1"/>
</dbReference>
<protein>
    <submittedName>
        <fullName evidence="1">Uncharacterized protein</fullName>
    </submittedName>
</protein>
<name>A0AAP6EH37_9ACTN</name>
<organism evidence="1 4">
    <name type="scientific">Streptomyces acidiscabies</name>
    <dbReference type="NCBI Taxonomy" id="42234"/>
    <lineage>
        <taxon>Bacteria</taxon>
        <taxon>Bacillati</taxon>
        <taxon>Actinomycetota</taxon>
        <taxon>Actinomycetes</taxon>
        <taxon>Kitasatosporales</taxon>
        <taxon>Streptomycetaceae</taxon>
        <taxon>Streptomyces</taxon>
    </lineage>
</organism>
<dbReference type="AlphaFoldDB" id="A0AAP6EH37"/>
<evidence type="ECO:0000313" key="4">
    <source>
        <dbReference type="Proteomes" id="UP001282288"/>
    </source>
</evidence>
<evidence type="ECO:0000313" key="1">
    <source>
        <dbReference type="EMBL" id="MDX2961970.1"/>
    </source>
</evidence>
<dbReference type="EMBL" id="JARAWC010000014">
    <property type="protein sequence ID" value="MDX2961970.1"/>
    <property type="molecule type" value="Genomic_DNA"/>
</dbReference>
<reference evidence="1 3" key="1">
    <citation type="journal article" date="2023" name="Microb. Genom.">
        <title>Mesoterricola silvestris gen. nov., sp. nov., Mesoterricola sediminis sp. nov., Geothrix oryzae sp. nov., Geothrix edaphica sp. nov., Geothrix rubra sp. nov., and Geothrix limicola sp. nov., six novel members of Acidobacteriota isolated from soils.</title>
        <authorList>
            <person name="Weisberg A.J."/>
            <person name="Pearce E."/>
            <person name="Kramer C.G."/>
            <person name="Chang J.H."/>
            <person name="Clarke C.R."/>
        </authorList>
    </citation>
    <scope>NUCLEOTIDE SEQUENCE</scope>
    <source>
        <strain evidence="2 3">NB05-1H</strain>
        <strain evidence="1">NRRL_B-16521</strain>
    </source>
</reference>
<proteinExistence type="predicted"/>
<dbReference type="Gene3D" id="1.20.1250.20">
    <property type="entry name" value="MFS general substrate transporter like domains"/>
    <property type="match status" value="1"/>
</dbReference>
<comment type="caution">
    <text evidence="1">The sequence shown here is derived from an EMBL/GenBank/DDBJ whole genome shotgun (WGS) entry which is preliminary data.</text>
</comment>
<dbReference type="GeneID" id="69812054"/>
<dbReference type="SUPFAM" id="SSF103473">
    <property type="entry name" value="MFS general substrate transporter"/>
    <property type="match status" value="1"/>
</dbReference>